<dbReference type="EMBL" id="LAZR01010435">
    <property type="protein sequence ID" value="KKM66956.1"/>
    <property type="molecule type" value="Genomic_DNA"/>
</dbReference>
<dbReference type="GO" id="GO:0003678">
    <property type="term" value="F:DNA helicase activity"/>
    <property type="evidence" value="ECO:0007669"/>
    <property type="project" value="TreeGrafter"/>
</dbReference>
<evidence type="ECO:0000313" key="2">
    <source>
        <dbReference type="EMBL" id="KKM66956.1"/>
    </source>
</evidence>
<dbReference type="SUPFAM" id="SSF52540">
    <property type="entry name" value="P-loop containing nucleoside triphosphate hydrolases"/>
    <property type="match status" value="2"/>
</dbReference>
<accession>A0A0F9JWX6</accession>
<dbReference type="InterPro" id="IPR027417">
    <property type="entry name" value="P-loop_NTPase"/>
</dbReference>
<comment type="caution">
    <text evidence="2">The sequence shown here is derived from an EMBL/GenBank/DDBJ whole genome shotgun (WGS) entry which is preliminary data.</text>
</comment>
<sequence>MVEHVFHKLGPKYTEPRPIQTQLLRQLTEDRPKLAMVEAPVGIGKSALGIAYGELIGSKLTTVLTATISLQEQYERDFDDMVVFKGRGNYECEENGLTAAEGVCLSRPGYHCDSDYYVMLRTMERARRVAANYAVYLNHLFYSRLTRKPDLLVCDEGHRLLDILTQFETVKLDAGLCQKLGVVGQGWGSLEEAVGWPSLEYAMNWARLHKGRVQSSMQDAIINGDKKAKLWSQLYRQITGIEDAGEDYITLKTGEVLEAAPLWPRKAAKRLFGSARNVLIQSATLYGGHVLADLLGLMTWTGTDRPGLHVQRTEPTYAFYTVPSPFDSARWPTYFRPVVSLNKGSTDAEWGRMAEVVHDYVHRYSSVKGVIHVAATNQVDRVLVELRRCSDCNHRVLSPRRGGRANGTRAELLTRFQRSPLGTWLCHYSVGEGEDFTGDLGRIQLIAKVPYPDLGDKLTRLRSEEPGMGRRMYAAMTLAKIAQTAGRVMRHDKDFGETVILDGSFRRLWQWHQDLAPDWFKDVLVYR</sequence>
<dbReference type="AlphaFoldDB" id="A0A0F9JWX6"/>
<dbReference type="GO" id="GO:0016818">
    <property type="term" value="F:hydrolase activity, acting on acid anhydrides, in phosphorus-containing anhydrides"/>
    <property type="evidence" value="ECO:0007669"/>
    <property type="project" value="InterPro"/>
</dbReference>
<organism evidence="2">
    <name type="scientific">marine sediment metagenome</name>
    <dbReference type="NCBI Taxonomy" id="412755"/>
    <lineage>
        <taxon>unclassified sequences</taxon>
        <taxon>metagenomes</taxon>
        <taxon>ecological metagenomes</taxon>
    </lineage>
</organism>
<dbReference type="GO" id="GO:0006139">
    <property type="term" value="P:nucleobase-containing compound metabolic process"/>
    <property type="evidence" value="ECO:0007669"/>
    <property type="project" value="InterPro"/>
</dbReference>
<dbReference type="InterPro" id="IPR045028">
    <property type="entry name" value="DinG/Rad3-like"/>
</dbReference>
<proteinExistence type="predicted"/>
<reference evidence="2" key="1">
    <citation type="journal article" date="2015" name="Nature">
        <title>Complex archaea that bridge the gap between prokaryotes and eukaryotes.</title>
        <authorList>
            <person name="Spang A."/>
            <person name="Saw J.H."/>
            <person name="Jorgensen S.L."/>
            <person name="Zaremba-Niedzwiedzka K."/>
            <person name="Martijn J."/>
            <person name="Lind A.E."/>
            <person name="van Eijk R."/>
            <person name="Schleper C."/>
            <person name="Guy L."/>
            <person name="Ettema T.J."/>
        </authorList>
    </citation>
    <scope>NUCLEOTIDE SEQUENCE</scope>
</reference>
<dbReference type="Pfam" id="PF04851">
    <property type="entry name" value="ResIII"/>
    <property type="match status" value="1"/>
</dbReference>
<dbReference type="PANTHER" id="PTHR11472">
    <property type="entry name" value="DNA REPAIR DEAD HELICASE RAD3/XP-D SUBFAMILY MEMBER"/>
    <property type="match status" value="1"/>
</dbReference>
<dbReference type="PANTHER" id="PTHR11472:SF34">
    <property type="entry name" value="REGULATOR OF TELOMERE ELONGATION HELICASE 1"/>
    <property type="match status" value="1"/>
</dbReference>
<name>A0A0F9JWX6_9ZZZZ</name>
<dbReference type="GO" id="GO:0005524">
    <property type="term" value="F:ATP binding"/>
    <property type="evidence" value="ECO:0007669"/>
    <property type="project" value="InterPro"/>
</dbReference>
<protein>
    <recommendedName>
        <fullName evidence="1">ATP-dependent helicase C-terminal domain-containing protein</fullName>
    </recommendedName>
</protein>
<dbReference type="InterPro" id="IPR006555">
    <property type="entry name" value="ATP-dep_Helicase_C"/>
</dbReference>
<dbReference type="Pfam" id="PF13307">
    <property type="entry name" value="Helicase_C_2"/>
    <property type="match status" value="1"/>
</dbReference>
<dbReference type="Gene3D" id="3.40.50.300">
    <property type="entry name" value="P-loop containing nucleotide triphosphate hydrolases"/>
    <property type="match status" value="2"/>
</dbReference>
<feature type="domain" description="ATP-dependent helicase C-terminal" evidence="1">
    <location>
        <begin position="376"/>
        <end position="507"/>
    </location>
</feature>
<dbReference type="GO" id="GO:0003677">
    <property type="term" value="F:DNA binding"/>
    <property type="evidence" value="ECO:0007669"/>
    <property type="project" value="InterPro"/>
</dbReference>
<gene>
    <name evidence="2" type="ORF">LCGC14_1476010</name>
</gene>
<dbReference type="InterPro" id="IPR006935">
    <property type="entry name" value="Helicase/UvrB_N"/>
</dbReference>
<evidence type="ECO:0000259" key="1">
    <source>
        <dbReference type="SMART" id="SM00491"/>
    </source>
</evidence>
<dbReference type="SMART" id="SM00491">
    <property type="entry name" value="HELICc2"/>
    <property type="match status" value="1"/>
</dbReference>